<evidence type="ECO:0000256" key="8">
    <source>
        <dbReference type="ARBA" id="ARBA00022989"/>
    </source>
</evidence>
<dbReference type="EMBL" id="JAWDGP010003100">
    <property type="protein sequence ID" value="KAK3777281.1"/>
    <property type="molecule type" value="Genomic_DNA"/>
</dbReference>
<sequence length="105" mass="11766">MDLGELRWELVACLGGVFVICYFSMWKGILVSGKVVWFTALFPYVVLFILMIRGATLPGAGEGVKYYLTPNFTRLASSQGYRSKAVKCLNPMLFTVIDLRLSQMS</sequence>
<comment type="subcellular location">
    <subcellularLocation>
        <location evidence="1">Cell membrane</location>
        <topology evidence="1">Multi-pass membrane protein</topology>
    </subcellularLocation>
</comment>
<dbReference type="GO" id="GO:0046872">
    <property type="term" value="F:metal ion binding"/>
    <property type="evidence" value="ECO:0007669"/>
    <property type="project" value="UniProtKB-KW"/>
</dbReference>
<proteinExistence type="predicted"/>
<keyword evidence="7" id="KW-0769">Symport</keyword>
<comment type="caution">
    <text evidence="14">The sequence shown here is derived from an EMBL/GenBank/DDBJ whole genome shotgun (WGS) entry which is preliminary data.</text>
</comment>
<dbReference type="AlphaFoldDB" id="A0AAE0ZYI2"/>
<dbReference type="GO" id="GO:0030424">
    <property type="term" value="C:axon"/>
    <property type="evidence" value="ECO:0007669"/>
    <property type="project" value="TreeGrafter"/>
</dbReference>
<keyword evidence="9" id="KW-0915">Sodium</keyword>
<name>A0AAE0ZYI2_9GAST</name>
<dbReference type="GO" id="GO:0005330">
    <property type="term" value="F:dopamine:sodium symporter activity"/>
    <property type="evidence" value="ECO:0007669"/>
    <property type="project" value="TreeGrafter"/>
</dbReference>
<evidence type="ECO:0000256" key="12">
    <source>
        <dbReference type="ARBA" id="ARBA00023180"/>
    </source>
</evidence>
<dbReference type="SUPFAM" id="SSF161070">
    <property type="entry name" value="SNF-like"/>
    <property type="match status" value="1"/>
</dbReference>
<keyword evidence="11" id="KW-1015">Disulfide bond</keyword>
<dbReference type="InterPro" id="IPR000175">
    <property type="entry name" value="Na/ntran_symport"/>
</dbReference>
<keyword evidence="15" id="KW-1185">Reference proteome</keyword>
<accession>A0AAE0ZYI2</accession>
<feature type="transmembrane region" description="Helical" evidence="13">
    <location>
        <begin position="6"/>
        <end position="23"/>
    </location>
</feature>
<organism evidence="14 15">
    <name type="scientific">Elysia crispata</name>
    <name type="common">lettuce slug</name>
    <dbReference type="NCBI Taxonomy" id="231223"/>
    <lineage>
        <taxon>Eukaryota</taxon>
        <taxon>Metazoa</taxon>
        <taxon>Spiralia</taxon>
        <taxon>Lophotrochozoa</taxon>
        <taxon>Mollusca</taxon>
        <taxon>Gastropoda</taxon>
        <taxon>Heterobranchia</taxon>
        <taxon>Euthyneura</taxon>
        <taxon>Panpulmonata</taxon>
        <taxon>Sacoglossa</taxon>
        <taxon>Placobranchoidea</taxon>
        <taxon>Plakobranchidae</taxon>
        <taxon>Elysia</taxon>
    </lineage>
</organism>
<dbReference type="InterPro" id="IPR037272">
    <property type="entry name" value="SNS_sf"/>
</dbReference>
<evidence type="ECO:0000256" key="9">
    <source>
        <dbReference type="ARBA" id="ARBA00023053"/>
    </source>
</evidence>
<keyword evidence="3" id="KW-1003">Cell membrane</keyword>
<dbReference type="GO" id="GO:0032809">
    <property type="term" value="C:neuronal cell body membrane"/>
    <property type="evidence" value="ECO:0007669"/>
    <property type="project" value="TreeGrafter"/>
</dbReference>
<gene>
    <name evidence="14" type="ORF">RRG08_005214</name>
</gene>
<evidence type="ECO:0000256" key="10">
    <source>
        <dbReference type="ARBA" id="ARBA00023136"/>
    </source>
</evidence>
<keyword evidence="4 13" id="KW-0812">Transmembrane</keyword>
<evidence type="ECO:0000256" key="5">
    <source>
        <dbReference type="ARBA" id="ARBA00022723"/>
    </source>
</evidence>
<evidence type="ECO:0000256" key="13">
    <source>
        <dbReference type="SAM" id="Phobius"/>
    </source>
</evidence>
<dbReference type="GO" id="GO:0015874">
    <property type="term" value="P:norepinephrine transport"/>
    <property type="evidence" value="ECO:0007669"/>
    <property type="project" value="TreeGrafter"/>
</dbReference>
<keyword evidence="6" id="KW-0532">Neurotransmitter transport</keyword>
<dbReference type="GO" id="GO:0006865">
    <property type="term" value="P:amino acid transport"/>
    <property type="evidence" value="ECO:0007669"/>
    <property type="project" value="TreeGrafter"/>
</dbReference>
<evidence type="ECO:0000256" key="7">
    <source>
        <dbReference type="ARBA" id="ARBA00022847"/>
    </source>
</evidence>
<reference evidence="14" key="1">
    <citation type="journal article" date="2023" name="G3 (Bethesda)">
        <title>A reference genome for the long-term kleptoplast-retaining sea slug Elysia crispata morphotype clarki.</title>
        <authorList>
            <person name="Eastman K.E."/>
            <person name="Pendleton A.L."/>
            <person name="Shaikh M.A."/>
            <person name="Suttiyut T."/>
            <person name="Ogas R."/>
            <person name="Tomko P."/>
            <person name="Gavelis G."/>
            <person name="Widhalm J.R."/>
            <person name="Wisecaver J.H."/>
        </authorList>
    </citation>
    <scope>NUCLEOTIDE SEQUENCE</scope>
    <source>
        <strain evidence="14">ECLA1</strain>
    </source>
</reference>
<keyword evidence="10 13" id="KW-0472">Membrane</keyword>
<dbReference type="GO" id="GO:0042734">
    <property type="term" value="C:presynaptic membrane"/>
    <property type="evidence" value="ECO:0007669"/>
    <property type="project" value="TreeGrafter"/>
</dbReference>
<evidence type="ECO:0000256" key="4">
    <source>
        <dbReference type="ARBA" id="ARBA00022692"/>
    </source>
</evidence>
<keyword evidence="2" id="KW-0813">Transport</keyword>
<dbReference type="GO" id="GO:0051583">
    <property type="term" value="P:dopamine uptake involved in synaptic transmission"/>
    <property type="evidence" value="ECO:0007669"/>
    <property type="project" value="TreeGrafter"/>
</dbReference>
<keyword evidence="12" id="KW-0325">Glycoprotein</keyword>
<feature type="transmembrane region" description="Helical" evidence="13">
    <location>
        <begin position="35"/>
        <end position="55"/>
    </location>
</feature>
<dbReference type="Proteomes" id="UP001283361">
    <property type="component" value="Unassembled WGS sequence"/>
</dbReference>
<evidence type="ECO:0000256" key="1">
    <source>
        <dbReference type="ARBA" id="ARBA00004651"/>
    </source>
</evidence>
<protein>
    <submittedName>
        <fullName evidence="14">Uncharacterized protein</fullName>
    </submittedName>
</protein>
<evidence type="ECO:0000313" key="15">
    <source>
        <dbReference type="Proteomes" id="UP001283361"/>
    </source>
</evidence>
<dbReference type="PROSITE" id="PS50267">
    <property type="entry name" value="NA_NEUROTRAN_SYMP_3"/>
    <property type="match status" value="1"/>
</dbReference>
<dbReference type="PANTHER" id="PTHR11616">
    <property type="entry name" value="SODIUM/CHLORIDE DEPENDENT TRANSPORTER"/>
    <property type="match status" value="1"/>
</dbReference>
<evidence type="ECO:0000256" key="6">
    <source>
        <dbReference type="ARBA" id="ARBA00022775"/>
    </source>
</evidence>
<evidence type="ECO:0000256" key="2">
    <source>
        <dbReference type="ARBA" id="ARBA00022448"/>
    </source>
</evidence>
<keyword evidence="8 13" id="KW-1133">Transmembrane helix</keyword>
<keyword evidence="5" id="KW-0479">Metal-binding</keyword>
<dbReference type="Pfam" id="PF00209">
    <property type="entry name" value="SNF"/>
    <property type="match status" value="1"/>
</dbReference>
<evidence type="ECO:0000256" key="11">
    <source>
        <dbReference type="ARBA" id="ARBA00023157"/>
    </source>
</evidence>
<dbReference type="PANTHER" id="PTHR11616:SF320">
    <property type="entry name" value="SODIUM-DEPENDENT NORADRENALINE TRANSPORTER"/>
    <property type="match status" value="1"/>
</dbReference>
<evidence type="ECO:0000256" key="3">
    <source>
        <dbReference type="ARBA" id="ARBA00022475"/>
    </source>
</evidence>
<evidence type="ECO:0000313" key="14">
    <source>
        <dbReference type="EMBL" id="KAK3777281.1"/>
    </source>
</evidence>